<dbReference type="PANTHER" id="PTHR23300:SF0">
    <property type="entry name" value="METHANETHIOL OXIDASE"/>
    <property type="match status" value="1"/>
</dbReference>
<dbReference type="Proteomes" id="UP000027135">
    <property type="component" value="Unassembled WGS sequence"/>
</dbReference>
<comment type="similarity">
    <text evidence="1">Belongs to the selenium-binding protein family.</text>
</comment>
<gene>
    <name evidence="3" type="ORF">L798_01154</name>
</gene>
<dbReference type="AlphaFoldDB" id="A0A067QJN9"/>
<keyword evidence="2" id="KW-0711">Selenium</keyword>
<dbReference type="OrthoDB" id="10252446at2759"/>
<evidence type="ECO:0000313" key="3">
    <source>
        <dbReference type="EMBL" id="KDR09028.1"/>
    </source>
</evidence>
<dbReference type="eggNOG" id="KOG0918">
    <property type="taxonomic scope" value="Eukaryota"/>
</dbReference>
<evidence type="ECO:0000256" key="2">
    <source>
        <dbReference type="ARBA" id="ARBA00023266"/>
    </source>
</evidence>
<dbReference type="SUPFAM" id="SSF75011">
    <property type="entry name" value="3-carboxy-cis,cis-mucoante lactonizing enzyme"/>
    <property type="match status" value="1"/>
</dbReference>
<protein>
    <submittedName>
        <fullName evidence="3">Selenium-binding protein 1-A</fullName>
    </submittedName>
</protein>
<reference evidence="3 4" key="1">
    <citation type="journal article" date="2014" name="Nat. Commun.">
        <title>Molecular traces of alternative social organization in a termite genome.</title>
        <authorList>
            <person name="Terrapon N."/>
            <person name="Li C."/>
            <person name="Robertson H.M."/>
            <person name="Ji L."/>
            <person name="Meng X."/>
            <person name="Booth W."/>
            <person name="Chen Z."/>
            <person name="Childers C.P."/>
            <person name="Glastad K.M."/>
            <person name="Gokhale K."/>
            <person name="Gowin J."/>
            <person name="Gronenberg W."/>
            <person name="Hermansen R.A."/>
            <person name="Hu H."/>
            <person name="Hunt B.G."/>
            <person name="Huylmans A.K."/>
            <person name="Khalil S.M."/>
            <person name="Mitchell R.D."/>
            <person name="Munoz-Torres M.C."/>
            <person name="Mustard J.A."/>
            <person name="Pan H."/>
            <person name="Reese J.T."/>
            <person name="Scharf M.E."/>
            <person name="Sun F."/>
            <person name="Vogel H."/>
            <person name="Xiao J."/>
            <person name="Yang W."/>
            <person name="Yang Z."/>
            <person name="Yang Z."/>
            <person name="Zhou J."/>
            <person name="Zhu J."/>
            <person name="Brent C.S."/>
            <person name="Elsik C.G."/>
            <person name="Goodisman M.A."/>
            <person name="Liberles D.A."/>
            <person name="Roe R.M."/>
            <person name="Vargo E.L."/>
            <person name="Vilcinskas A."/>
            <person name="Wang J."/>
            <person name="Bornberg-Bauer E."/>
            <person name="Korb J."/>
            <person name="Zhang G."/>
            <person name="Liebig J."/>
        </authorList>
    </citation>
    <scope>NUCLEOTIDE SEQUENCE [LARGE SCALE GENOMIC DNA]</scope>
    <source>
        <tissue evidence="3">Whole organism</tissue>
    </source>
</reference>
<proteinExistence type="inferred from homology"/>
<dbReference type="EMBL" id="KK853282">
    <property type="protein sequence ID" value="KDR09028.1"/>
    <property type="molecule type" value="Genomic_DNA"/>
</dbReference>
<dbReference type="OMA" id="AYDFWWH"/>
<evidence type="ECO:0000313" key="4">
    <source>
        <dbReference type="Proteomes" id="UP000027135"/>
    </source>
</evidence>
<evidence type="ECO:0000256" key="1">
    <source>
        <dbReference type="ARBA" id="ARBA00005606"/>
    </source>
</evidence>
<dbReference type="STRING" id="136037.A0A067QJN9"/>
<keyword evidence="4" id="KW-1185">Reference proteome</keyword>
<dbReference type="FunCoup" id="A0A067QJN9">
    <property type="interactions" value="543"/>
</dbReference>
<name>A0A067QJN9_ZOONE</name>
<dbReference type="GO" id="GO:0008430">
    <property type="term" value="F:selenium binding"/>
    <property type="evidence" value="ECO:0007669"/>
    <property type="project" value="InterPro"/>
</dbReference>
<dbReference type="PANTHER" id="PTHR23300">
    <property type="entry name" value="METHANETHIOL OXIDASE"/>
    <property type="match status" value="1"/>
</dbReference>
<accession>A0A067QJN9</accession>
<dbReference type="InterPro" id="IPR008826">
    <property type="entry name" value="Se-bd"/>
</dbReference>
<dbReference type="Pfam" id="PF05694">
    <property type="entry name" value="SBP56"/>
    <property type="match status" value="1"/>
</dbReference>
<dbReference type="InParanoid" id="A0A067QJN9"/>
<organism evidence="3 4">
    <name type="scientific">Zootermopsis nevadensis</name>
    <name type="common">Dampwood termite</name>
    <dbReference type="NCBI Taxonomy" id="136037"/>
    <lineage>
        <taxon>Eukaryota</taxon>
        <taxon>Metazoa</taxon>
        <taxon>Ecdysozoa</taxon>
        <taxon>Arthropoda</taxon>
        <taxon>Hexapoda</taxon>
        <taxon>Insecta</taxon>
        <taxon>Pterygota</taxon>
        <taxon>Neoptera</taxon>
        <taxon>Polyneoptera</taxon>
        <taxon>Dictyoptera</taxon>
        <taxon>Blattodea</taxon>
        <taxon>Blattoidea</taxon>
        <taxon>Termitoidae</taxon>
        <taxon>Termopsidae</taxon>
        <taxon>Zootermopsis</taxon>
    </lineage>
</organism>
<sequence length="522" mass="58866">METTFDRRNLQGHRVYWLKETGWRDSQLVAGSGRVNSYVFMAPHTGSECGPGYKSPLDAMQNGPREKLLYIPCIQPSPQETHRSDYLATVDVDPQSPTFSKVIHRLNMPAVGDELHHSGWNVCSSCHGDSSKRRDKLVLPSLGSDRVYIVDTGTDPKTPRLHKVIEGELLRALNVSTPHTTHCLASGEIMISVLGDKNGNGKGDFVLIDAHSLEIKGLWTKGEKNAKFGYDFWYQPYWDVMISTEWGAPKSFKKGFALPDTQDEDLYGRSLNVFSWNERRLLQTIDLGPEGIAPLEIRFLHDPRQTQGFVGCALYANVFRFFREEDGKWNAELVIDVPAKQVEGWVLPEMNGLMSDILLSLDDRYLFFSNWLHGDVRQYDVTDPKHPRLVGQIFLGGSVQSDGPVTVTGDKELKEQPKPVFHKGQRLYGSPQMLQLSLDGKRLYVTSSLYSPWDKQFYPDVVEKGSFLVKLDVDTEKGGLTLNPEFLVDFGKEPEGPVLAHEIRYPGGDCTSDIWLVENETN</sequence>